<dbReference type="Proteomes" id="UP001195769">
    <property type="component" value="Unassembled WGS sequence"/>
</dbReference>
<feature type="transmembrane region" description="Helical" evidence="1">
    <location>
        <begin position="203"/>
        <end position="228"/>
    </location>
</feature>
<keyword evidence="1" id="KW-0812">Transmembrane</keyword>
<sequence>MQGPLCGALANMLLYGVICMQTFRYWQAYEHDRNILKCLVAFIWILETAHTALTIYTVEFYLIMHFGDNTSLEYAMWGMPTSVIIGFIIAYAVNLCFIWRVLQLSQKRWIAVCFFIFATIRCGFGLANCSLTHVPPVLDDLPADCSLNSFFYPKWQIFEERVYVCTSTIIRRSAGLNMLPANYGGWMGAFSSGRQTDNVLNCLLLYTINTGAVTSFCAVLVVIMFLGLPNNLAFVGFVQVQSKLYAISLLASLNNRKRLEVTDQNFRSVEGVASSHMPHFSAFKPSQRMPSHLQPIEVRTSVVMDIYGDSLDTGLDSTFQE</sequence>
<dbReference type="EMBL" id="JABBWK010000052">
    <property type="protein sequence ID" value="KAG1896803.1"/>
    <property type="molecule type" value="Genomic_DNA"/>
</dbReference>
<feature type="transmembrane region" description="Helical" evidence="1">
    <location>
        <begin position="38"/>
        <end position="63"/>
    </location>
</feature>
<dbReference type="Pfam" id="PF20152">
    <property type="entry name" value="DUF6534"/>
    <property type="match status" value="1"/>
</dbReference>
<accession>A0AAD4HHI2</accession>
<evidence type="ECO:0000259" key="2">
    <source>
        <dbReference type="Pfam" id="PF20152"/>
    </source>
</evidence>
<protein>
    <recommendedName>
        <fullName evidence="2">DUF6534 domain-containing protein</fullName>
    </recommendedName>
</protein>
<keyword evidence="1" id="KW-1133">Transmembrane helix</keyword>
<evidence type="ECO:0000256" key="1">
    <source>
        <dbReference type="SAM" id="Phobius"/>
    </source>
</evidence>
<dbReference type="PANTHER" id="PTHR40465:SF1">
    <property type="entry name" value="DUF6534 DOMAIN-CONTAINING PROTEIN"/>
    <property type="match status" value="1"/>
</dbReference>
<gene>
    <name evidence="3" type="ORF">F5891DRAFT_1192703</name>
</gene>
<organism evidence="3 4">
    <name type="scientific">Suillus fuscotomentosus</name>
    <dbReference type="NCBI Taxonomy" id="1912939"/>
    <lineage>
        <taxon>Eukaryota</taxon>
        <taxon>Fungi</taxon>
        <taxon>Dikarya</taxon>
        <taxon>Basidiomycota</taxon>
        <taxon>Agaricomycotina</taxon>
        <taxon>Agaricomycetes</taxon>
        <taxon>Agaricomycetidae</taxon>
        <taxon>Boletales</taxon>
        <taxon>Suillineae</taxon>
        <taxon>Suillaceae</taxon>
        <taxon>Suillus</taxon>
    </lineage>
</organism>
<keyword evidence="1" id="KW-0472">Membrane</keyword>
<feature type="domain" description="DUF6534" evidence="2">
    <location>
        <begin position="194"/>
        <end position="258"/>
    </location>
</feature>
<keyword evidence="4" id="KW-1185">Reference proteome</keyword>
<feature type="transmembrane region" description="Helical" evidence="1">
    <location>
        <begin position="83"/>
        <end position="102"/>
    </location>
</feature>
<evidence type="ECO:0000313" key="3">
    <source>
        <dbReference type="EMBL" id="KAG1896803.1"/>
    </source>
</evidence>
<proteinExistence type="predicted"/>
<dbReference type="InterPro" id="IPR045339">
    <property type="entry name" value="DUF6534"/>
</dbReference>
<dbReference type="RefSeq" id="XP_041222379.1">
    <property type="nucleotide sequence ID" value="XM_041367636.1"/>
</dbReference>
<name>A0AAD4HHI2_9AGAM</name>
<feature type="transmembrane region" description="Helical" evidence="1">
    <location>
        <begin position="6"/>
        <end position="26"/>
    </location>
</feature>
<comment type="caution">
    <text evidence="3">The sequence shown here is derived from an EMBL/GenBank/DDBJ whole genome shotgun (WGS) entry which is preliminary data.</text>
</comment>
<dbReference type="PANTHER" id="PTHR40465">
    <property type="entry name" value="CHROMOSOME 1, WHOLE GENOME SHOTGUN SEQUENCE"/>
    <property type="match status" value="1"/>
</dbReference>
<evidence type="ECO:0000313" key="4">
    <source>
        <dbReference type="Proteomes" id="UP001195769"/>
    </source>
</evidence>
<reference evidence="3" key="1">
    <citation type="journal article" date="2020" name="New Phytol.">
        <title>Comparative genomics reveals dynamic genome evolution in host specialist ectomycorrhizal fungi.</title>
        <authorList>
            <person name="Lofgren L.A."/>
            <person name="Nguyen N.H."/>
            <person name="Vilgalys R."/>
            <person name="Ruytinx J."/>
            <person name="Liao H.L."/>
            <person name="Branco S."/>
            <person name="Kuo A."/>
            <person name="LaButti K."/>
            <person name="Lipzen A."/>
            <person name="Andreopoulos W."/>
            <person name="Pangilinan J."/>
            <person name="Riley R."/>
            <person name="Hundley H."/>
            <person name="Na H."/>
            <person name="Barry K."/>
            <person name="Grigoriev I.V."/>
            <person name="Stajich J.E."/>
            <person name="Kennedy P.G."/>
        </authorList>
    </citation>
    <scope>NUCLEOTIDE SEQUENCE</scope>
    <source>
        <strain evidence="3">FC203</strain>
    </source>
</reference>
<dbReference type="GeneID" id="64661934"/>
<dbReference type="AlphaFoldDB" id="A0AAD4HHI2"/>